<dbReference type="PANTHER" id="PTHR10333:SF42">
    <property type="entry name" value="INHIBITOR OF GROWTH PROTEIN 5"/>
    <property type="match status" value="1"/>
</dbReference>
<dbReference type="GO" id="GO:0008270">
    <property type="term" value="F:zinc ion binding"/>
    <property type="evidence" value="ECO:0007669"/>
    <property type="project" value="UniProtKB-KW"/>
</dbReference>
<feature type="compositionally biased region" description="Polar residues" evidence="12">
    <location>
        <begin position="594"/>
        <end position="607"/>
    </location>
</feature>
<feature type="compositionally biased region" description="Basic and acidic residues" evidence="12">
    <location>
        <begin position="511"/>
        <end position="521"/>
    </location>
</feature>
<evidence type="ECO:0000256" key="9">
    <source>
        <dbReference type="PIRSR" id="PIRSR628651-51"/>
    </source>
</evidence>
<keyword evidence="5 9" id="KW-0862">Zinc</keyword>
<keyword evidence="7 11" id="KW-0539">Nucleus</keyword>
<dbReference type="SUPFAM" id="SSF57903">
    <property type="entry name" value="FYVE/PHD zinc finger"/>
    <property type="match status" value="1"/>
</dbReference>
<evidence type="ECO:0000313" key="15">
    <source>
        <dbReference type="Proteomes" id="UP000053317"/>
    </source>
</evidence>
<feature type="site" description="Histone H3K4me3 binding" evidence="8">
    <location>
        <position position="676"/>
    </location>
</feature>
<dbReference type="InterPro" id="IPR028651">
    <property type="entry name" value="ING_fam"/>
</dbReference>
<gene>
    <name evidence="14" type="ORF">UCRPC4_g05729</name>
</gene>
<feature type="region of interest" description="Disordered" evidence="12">
    <location>
        <begin position="1"/>
        <end position="41"/>
    </location>
</feature>
<dbReference type="SMART" id="SM01408">
    <property type="entry name" value="ING"/>
    <property type="match status" value="1"/>
</dbReference>
<dbReference type="CDD" id="cd15505">
    <property type="entry name" value="PHD_ING"/>
    <property type="match status" value="1"/>
</dbReference>
<dbReference type="AlphaFoldDB" id="A0A0G2GJ89"/>
<evidence type="ECO:0000256" key="2">
    <source>
        <dbReference type="ARBA" id="ARBA00010210"/>
    </source>
</evidence>
<dbReference type="PANTHER" id="PTHR10333">
    <property type="entry name" value="INHIBITOR OF GROWTH PROTEIN"/>
    <property type="match status" value="1"/>
</dbReference>
<keyword evidence="15" id="KW-1185">Reference proteome</keyword>
<dbReference type="Proteomes" id="UP000053317">
    <property type="component" value="Unassembled WGS sequence"/>
</dbReference>
<dbReference type="InterPro" id="IPR013083">
    <property type="entry name" value="Znf_RING/FYVE/PHD"/>
</dbReference>
<dbReference type="PROSITE" id="PS01359">
    <property type="entry name" value="ZF_PHD_1"/>
    <property type="match status" value="1"/>
</dbReference>
<sequence length="729" mass="78136">MTTTLGTSNVRQSSRQTRTNPTRTSKTLGSSLRHNSLVSNPAVQTATNTEPTNIYPAIQHFTDAITALPREYRRHTSLLKEVDAKAWAPEENLQKLLSACLASKPPRISTTALPSAAGSTTGPLDANNQASAANSVIGVQNDILSQASSLPTDPANFPRRKLFYDLRVTLNELMVTMDEKNHVMNNANEELGRNLQRINTILPRLDDEISEEVRFGSSIHWAYAENRASAKALIGGESRSRKEAATGLAIMQNETAARSESRREAVRENKRLKAAQHQQQDSDFDEQRSGTKRVNGKTKRVGEIAAEAGAGLGISTVSPPARKKRTEKSTVGGVAMERTTSGSHIGGTSMSRQVSQQEAPKKRRAPKDAANTGSRKRAQTGNSAANSPLLVSSPLVGNFNKEAHRSSPAPRPQASRVRQNSQNEIARGRPPSSASNRAAANGVSATKTPDLQQVGVITGKSASEIKNTMKESANKSGDRLFEEDTKNGNGEVEVNAVRGGILLERTSSKASHTEKLKREAEDTNSEGGRGRKNSSAAPSPRLSVSGVATSENTSTRPDRRRGASSKTSTPVASTFEEAANSKPNGASGRPPNRPSRQNTLTSVTSLSDAAPAMPAQPVKRSHKKGAGLAAQAAAAAAARAAADKTQDGLADEDGGEGEEEEEPLYCYCQQVSYGEMIACDGADCKREWFHLECAGLDKVPGRNTKWYCDECKERLKKGKGFQGIENPAR</sequence>
<reference evidence="14 15" key="2">
    <citation type="submission" date="2015-05" db="EMBL/GenBank/DDBJ databases">
        <authorList>
            <person name="Morales-Cruz A."/>
            <person name="Amrine K.C."/>
            <person name="Cantu D."/>
        </authorList>
    </citation>
    <scope>NUCLEOTIDE SEQUENCE [LARGE SCALE GENOMIC DNA]</scope>
    <source>
        <strain evidence="14">UCRPC4</strain>
    </source>
</reference>
<feature type="compositionally biased region" description="Low complexity" evidence="12">
    <location>
        <begin position="428"/>
        <end position="445"/>
    </location>
</feature>
<feature type="site" description="Histone H3K4me3 binding" evidence="8">
    <location>
        <position position="665"/>
    </location>
</feature>
<feature type="binding site" evidence="9">
    <location>
        <position position="684"/>
    </location>
    <ligand>
        <name>Zn(2+)</name>
        <dbReference type="ChEBI" id="CHEBI:29105"/>
        <label>2</label>
    </ligand>
</feature>
<feature type="region of interest" description="Disordered" evidence="12">
    <location>
        <begin position="503"/>
        <end position="627"/>
    </location>
</feature>
<evidence type="ECO:0000313" key="14">
    <source>
        <dbReference type="EMBL" id="KKY17005.1"/>
    </source>
</evidence>
<dbReference type="GO" id="GO:0070210">
    <property type="term" value="C:Rpd3L-Expanded complex"/>
    <property type="evidence" value="ECO:0007669"/>
    <property type="project" value="TreeGrafter"/>
</dbReference>
<comment type="subcellular location">
    <subcellularLocation>
        <location evidence="1 11">Nucleus</location>
    </subcellularLocation>
</comment>
<evidence type="ECO:0000256" key="6">
    <source>
        <dbReference type="ARBA" id="ARBA00022853"/>
    </source>
</evidence>
<comment type="caution">
    <text evidence="14">The sequence shown here is derived from an EMBL/GenBank/DDBJ whole genome shotgun (WGS) entry which is preliminary data.</text>
</comment>
<feature type="binding site" evidence="9">
    <location>
        <position position="693"/>
    </location>
    <ligand>
        <name>Zn(2+)</name>
        <dbReference type="ChEBI" id="CHEBI:29105"/>
        <label>1</label>
    </ligand>
</feature>
<evidence type="ECO:0000256" key="8">
    <source>
        <dbReference type="PIRSR" id="PIRSR628651-50"/>
    </source>
</evidence>
<comment type="domain">
    <text evidence="11">The PHD-type zinc finger mediates the binding to H3K4me3.</text>
</comment>
<organism evidence="14 15">
    <name type="scientific">Phaeomoniella chlamydospora</name>
    <name type="common">Phaeoacremonium chlamydosporum</name>
    <dbReference type="NCBI Taxonomy" id="158046"/>
    <lineage>
        <taxon>Eukaryota</taxon>
        <taxon>Fungi</taxon>
        <taxon>Dikarya</taxon>
        <taxon>Ascomycota</taxon>
        <taxon>Pezizomycotina</taxon>
        <taxon>Eurotiomycetes</taxon>
        <taxon>Chaetothyriomycetidae</taxon>
        <taxon>Phaeomoniellales</taxon>
        <taxon>Phaeomoniellaceae</taxon>
        <taxon>Phaeomoniella</taxon>
    </lineage>
</organism>
<dbReference type="GO" id="GO:0006355">
    <property type="term" value="P:regulation of DNA-templated transcription"/>
    <property type="evidence" value="ECO:0007669"/>
    <property type="project" value="TreeGrafter"/>
</dbReference>
<evidence type="ECO:0000256" key="3">
    <source>
        <dbReference type="ARBA" id="ARBA00022723"/>
    </source>
</evidence>
<dbReference type="PROSITE" id="PS50016">
    <property type="entry name" value="ZF_PHD_2"/>
    <property type="match status" value="1"/>
</dbReference>
<dbReference type="InterPro" id="IPR019787">
    <property type="entry name" value="Znf_PHD-finger"/>
</dbReference>
<dbReference type="InterPro" id="IPR011011">
    <property type="entry name" value="Znf_FYVE_PHD"/>
</dbReference>
<dbReference type="InterPro" id="IPR001965">
    <property type="entry name" value="Znf_PHD"/>
</dbReference>
<evidence type="ECO:0000256" key="5">
    <source>
        <dbReference type="ARBA" id="ARBA00022833"/>
    </source>
</evidence>
<dbReference type="GO" id="GO:0033698">
    <property type="term" value="C:Rpd3L complex"/>
    <property type="evidence" value="ECO:0007669"/>
    <property type="project" value="TreeGrafter"/>
</dbReference>
<feature type="site" description="Histone H3K4me3 binding" evidence="8">
    <location>
        <position position="680"/>
    </location>
</feature>
<feature type="domain" description="PHD-type" evidence="13">
    <location>
        <begin position="663"/>
        <end position="714"/>
    </location>
</feature>
<protein>
    <recommendedName>
        <fullName evidence="11">Chromatin modification-related protein</fullName>
    </recommendedName>
</protein>
<feature type="compositionally biased region" description="Polar residues" evidence="12">
    <location>
        <begin position="338"/>
        <end position="358"/>
    </location>
</feature>
<evidence type="ECO:0000256" key="10">
    <source>
        <dbReference type="PROSITE-ProRule" id="PRU00146"/>
    </source>
</evidence>
<dbReference type="SMART" id="SM00249">
    <property type="entry name" value="PHD"/>
    <property type="match status" value="1"/>
</dbReference>
<dbReference type="EMBL" id="LCWF01000150">
    <property type="protein sequence ID" value="KKY17005.1"/>
    <property type="molecule type" value="Genomic_DNA"/>
</dbReference>
<evidence type="ECO:0000256" key="11">
    <source>
        <dbReference type="RuleBase" id="RU361213"/>
    </source>
</evidence>
<dbReference type="GO" id="GO:0006325">
    <property type="term" value="P:chromatin organization"/>
    <property type="evidence" value="ECO:0007669"/>
    <property type="project" value="UniProtKB-KW"/>
</dbReference>
<feature type="site" description="Histone H3K4me3 binding" evidence="8">
    <location>
        <position position="688"/>
    </location>
</feature>
<feature type="binding site" evidence="9">
    <location>
        <position position="666"/>
    </location>
    <ligand>
        <name>Zn(2+)</name>
        <dbReference type="ChEBI" id="CHEBI:29105"/>
        <label>1</label>
    </ligand>
</feature>
<feature type="binding site" evidence="9">
    <location>
        <position position="679"/>
    </location>
    <ligand>
        <name>Zn(2+)</name>
        <dbReference type="ChEBI" id="CHEBI:29105"/>
        <label>2</label>
    </ligand>
</feature>
<feature type="binding site" evidence="9">
    <location>
        <position position="690"/>
    </location>
    <ligand>
        <name>Zn(2+)</name>
        <dbReference type="ChEBI" id="CHEBI:29105"/>
        <label>1</label>
    </ligand>
</feature>
<dbReference type="Gene3D" id="3.30.40.10">
    <property type="entry name" value="Zinc/RING finger domain, C3HC4 (zinc finger)"/>
    <property type="match status" value="1"/>
</dbReference>
<feature type="compositionally biased region" description="Polar residues" evidence="12">
    <location>
        <begin position="379"/>
        <end position="390"/>
    </location>
</feature>
<name>A0A0G2GJ89_PHACM</name>
<proteinExistence type="inferred from homology"/>
<feature type="binding site" evidence="9">
    <location>
        <position position="708"/>
    </location>
    <ligand>
        <name>Zn(2+)</name>
        <dbReference type="ChEBI" id="CHEBI:29105"/>
        <label>2</label>
    </ligand>
</feature>
<evidence type="ECO:0000256" key="1">
    <source>
        <dbReference type="ARBA" id="ARBA00004123"/>
    </source>
</evidence>
<feature type="binding site" evidence="9">
    <location>
        <position position="711"/>
    </location>
    <ligand>
        <name>Zn(2+)</name>
        <dbReference type="ChEBI" id="CHEBI:29105"/>
        <label>2</label>
    </ligand>
</feature>
<feature type="binding site" evidence="9">
    <location>
        <position position="668"/>
    </location>
    <ligand>
        <name>Zn(2+)</name>
        <dbReference type="ChEBI" id="CHEBI:29105"/>
        <label>1</label>
    </ligand>
</feature>
<keyword evidence="4 10" id="KW-0863">Zinc-finger</keyword>
<evidence type="ECO:0000256" key="12">
    <source>
        <dbReference type="SAM" id="MobiDB-lite"/>
    </source>
</evidence>
<dbReference type="InterPro" id="IPR024610">
    <property type="entry name" value="ING_N_histone-binding"/>
</dbReference>
<feature type="region of interest" description="Disordered" evidence="12">
    <location>
        <begin position="246"/>
        <end position="452"/>
    </location>
</feature>
<dbReference type="Pfam" id="PF12998">
    <property type="entry name" value="ING"/>
    <property type="match status" value="1"/>
</dbReference>
<dbReference type="InterPro" id="IPR019786">
    <property type="entry name" value="Zinc_finger_PHD-type_CS"/>
</dbReference>
<feature type="compositionally biased region" description="Polar residues" evidence="12">
    <location>
        <begin position="546"/>
        <end position="555"/>
    </location>
</feature>
<feature type="compositionally biased region" description="Basic residues" evidence="12">
    <location>
        <begin position="290"/>
        <end position="299"/>
    </location>
</feature>
<evidence type="ECO:0000256" key="7">
    <source>
        <dbReference type="ARBA" id="ARBA00023242"/>
    </source>
</evidence>
<dbReference type="OrthoDB" id="4173905at2759"/>
<keyword evidence="6 11" id="KW-0156">Chromatin regulator</keyword>
<comment type="similarity">
    <text evidence="2 11">Belongs to the ING family.</text>
</comment>
<reference evidence="14 15" key="1">
    <citation type="submission" date="2015-05" db="EMBL/GenBank/DDBJ databases">
        <title>Distinctive expansion of gene families associated with plant cell wall degradation and secondary metabolism in the genomes of grapevine trunk pathogens.</title>
        <authorList>
            <person name="Lawrence D.P."/>
            <person name="Travadon R."/>
            <person name="Rolshausen P.E."/>
            <person name="Baumgartner K."/>
        </authorList>
    </citation>
    <scope>NUCLEOTIDE SEQUENCE [LARGE SCALE GENOMIC DNA]</scope>
    <source>
        <strain evidence="14">UCRPC4</strain>
    </source>
</reference>
<feature type="compositionally biased region" description="Basic and acidic residues" evidence="12">
    <location>
        <begin position="257"/>
        <end position="271"/>
    </location>
</feature>
<comment type="function">
    <text evidence="11">Component of an histone acetyltransferase complex.</text>
</comment>
<comment type="subunit">
    <text evidence="11">Component of an histone acetyltransferase complex. Interacts with H3K4me3 and to a lesser extent with H3K4me2.</text>
</comment>
<keyword evidence="3 9" id="KW-0479">Metal-binding</keyword>
<accession>A0A0G2GJ89</accession>
<evidence type="ECO:0000256" key="4">
    <source>
        <dbReference type="ARBA" id="ARBA00022771"/>
    </source>
</evidence>
<evidence type="ECO:0000259" key="13">
    <source>
        <dbReference type="PROSITE" id="PS50016"/>
    </source>
</evidence>